<organism evidence="3 4">
    <name type="scientific">Jatrophihabitans telluris</name>
    <dbReference type="NCBI Taxonomy" id="2038343"/>
    <lineage>
        <taxon>Bacteria</taxon>
        <taxon>Bacillati</taxon>
        <taxon>Actinomycetota</taxon>
        <taxon>Actinomycetes</taxon>
        <taxon>Jatrophihabitantales</taxon>
        <taxon>Jatrophihabitantaceae</taxon>
        <taxon>Jatrophihabitans</taxon>
    </lineage>
</organism>
<evidence type="ECO:0000259" key="2">
    <source>
        <dbReference type="PROSITE" id="PS51729"/>
    </source>
</evidence>
<dbReference type="InterPro" id="IPR031165">
    <property type="entry name" value="GNAT_YJDJ"/>
</dbReference>
<dbReference type="PROSITE" id="PS51729">
    <property type="entry name" value="GNAT_YJDJ"/>
    <property type="match status" value="1"/>
</dbReference>
<dbReference type="InterPro" id="IPR045057">
    <property type="entry name" value="Gcn5-rel_NAT"/>
</dbReference>
<dbReference type="EMBL" id="CP097332">
    <property type="protein sequence ID" value="UQX88615.1"/>
    <property type="molecule type" value="Genomic_DNA"/>
</dbReference>
<evidence type="ECO:0000313" key="3">
    <source>
        <dbReference type="EMBL" id="UQX88615.1"/>
    </source>
</evidence>
<dbReference type="RefSeq" id="WP_249772289.1">
    <property type="nucleotide sequence ID" value="NZ_CP097332.1"/>
</dbReference>
<evidence type="ECO:0000313" key="4">
    <source>
        <dbReference type="Proteomes" id="UP001056336"/>
    </source>
</evidence>
<name>A0ABY4QYN4_9ACTN</name>
<feature type="domain" description="N-acetyltransferase" evidence="2">
    <location>
        <begin position="13"/>
        <end position="100"/>
    </location>
</feature>
<feature type="domain" description="N-acetyltransferase" evidence="1">
    <location>
        <begin position="1"/>
        <end position="109"/>
    </location>
</feature>
<keyword evidence="4" id="KW-1185">Reference proteome</keyword>
<reference evidence="3" key="1">
    <citation type="journal article" date="2018" name="Int. J. Syst. Evol. Microbiol.">
        <title>Jatrophihabitans telluris sp. nov., isolated from sediment soil of lava forest wetlands and the emended description of the genus Jatrophihabitans.</title>
        <authorList>
            <person name="Lee K.C."/>
            <person name="Suh M.K."/>
            <person name="Eom M.K."/>
            <person name="Kim K.K."/>
            <person name="Kim J.S."/>
            <person name="Kim D.S."/>
            <person name="Ko S.H."/>
            <person name="Shin Y.K."/>
            <person name="Lee J.S."/>
        </authorList>
    </citation>
    <scope>NUCLEOTIDE SEQUENCE</scope>
    <source>
        <strain evidence="3">N237</strain>
    </source>
</reference>
<protein>
    <submittedName>
        <fullName evidence="3">N-acetyltransferase</fullName>
    </submittedName>
</protein>
<dbReference type="PANTHER" id="PTHR31435:SF10">
    <property type="entry name" value="BSR4717 PROTEIN"/>
    <property type="match status" value="1"/>
</dbReference>
<dbReference type="CDD" id="cd04301">
    <property type="entry name" value="NAT_SF"/>
    <property type="match status" value="1"/>
</dbReference>
<gene>
    <name evidence="3" type="ORF">M6D93_01110</name>
</gene>
<dbReference type="Gene3D" id="3.40.630.30">
    <property type="match status" value="1"/>
</dbReference>
<dbReference type="PROSITE" id="PS51186">
    <property type="entry name" value="GNAT"/>
    <property type="match status" value="1"/>
</dbReference>
<dbReference type="InterPro" id="IPR016181">
    <property type="entry name" value="Acyl_CoA_acyltransferase"/>
</dbReference>
<dbReference type="SUPFAM" id="SSF55729">
    <property type="entry name" value="Acyl-CoA N-acyltransferases (Nat)"/>
    <property type="match status" value="1"/>
</dbReference>
<evidence type="ECO:0000259" key="1">
    <source>
        <dbReference type="PROSITE" id="PS51186"/>
    </source>
</evidence>
<dbReference type="InterPro" id="IPR000182">
    <property type="entry name" value="GNAT_dom"/>
</dbReference>
<dbReference type="PANTHER" id="PTHR31435">
    <property type="entry name" value="PROTEIN NATD1"/>
    <property type="match status" value="1"/>
</dbReference>
<dbReference type="Pfam" id="PF14542">
    <property type="entry name" value="Acetyltransf_CG"/>
    <property type="match status" value="1"/>
</dbReference>
<sequence length="109" mass="11753">MTDGPGTESILVAENLAAHRFEISSDGRLAGFTRYSAVAPDLYEFFHTEIDPSVEGRGLGTQLISAAVDSVAARGISVLPTCPFVRAYLHKHPEKAGLVPLADRRRFGL</sequence>
<reference evidence="3" key="2">
    <citation type="submission" date="2022-05" db="EMBL/GenBank/DDBJ databases">
        <authorList>
            <person name="Kim J.-S."/>
            <person name="Lee K."/>
            <person name="Suh M."/>
            <person name="Eom M."/>
            <person name="Kim J.-S."/>
            <person name="Kim D.-S."/>
            <person name="Ko S.-H."/>
            <person name="Shin Y."/>
            <person name="Lee J.-S."/>
        </authorList>
    </citation>
    <scope>NUCLEOTIDE SEQUENCE</scope>
    <source>
        <strain evidence="3">N237</strain>
    </source>
</reference>
<proteinExistence type="predicted"/>
<dbReference type="Proteomes" id="UP001056336">
    <property type="component" value="Chromosome"/>
</dbReference>
<accession>A0ABY4QYN4</accession>